<keyword evidence="3 7" id="KW-1133">Transmembrane helix</keyword>
<dbReference type="Proteomes" id="UP000183809">
    <property type="component" value="Unassembled WGS sequence"/>
</dbReference>
<feature type="transmembrane region" description="Helical" evidence="7">
    <location>
        <begin position="177"/>
        <end position="201"/>
    </location>
</feature>
<comment type="subcellular location">
    <subcellularLocation>
        <location evidence="1">Membrane</location>
        <topology evidence="1">Multi-pass membrane protein</topology>
    </subcellularLocation>
</comment>
<evidence type="ECO:0000256" key="3">
    <source>
        <dbReference type="ARBA" id="ARBA00022989"/>
    </source>
</evidence>
<evidence type="ECO:0000256" key="2">
    <source>
        <dbReference type="ARBA" id="ARBA00022692"/>
    </source>
</evidence>
<dbReference type="GO" id="GO:0016020">
    <property type="term" value="C:membrane"/>
    <property type="evidence" value="ECO:0007669"/>
    <property type="project" value="UniProtKB-SubCell"/>
</dbReference>
<feature type="transmembrane region" description="Helical" evidence="7">
    <location>
        <begin position="48"/>
        <end position="68"/>
    </location>
</feature>
<keyword evidence="2 7" id="KW-0812">Transmembrane</keyword>
<evidence type="ECO:0000256" key="4">
    <source>
        <dbReference type="ARBA" id="ARBA00023136"/>
    </source>
</evidence>
<dbReference type="GeneID" id="31013463"/>
<comment type="similarity">
    <text evidence="5">Belongs to the SAT4 family.</text>
</comment>
<feature type="transmembrane region" description="Helical" evidence="7">
    <location>
        <begin position="130"/>
        <end position="157"/>
    </location>
</feature>
<gene>
    <name evidence="9" type="ORF">BKCO1_2500010</name>
</gene>
<dbReference type="EMBL" id="MNUE01000025">
    <property type="protein sequence ID" value="OJD34058.1"/>
    <property type="molecule type" value="Genomic_DNA"/>
</dbReference>
<sequence length="388" mass="43522">MDFTPNIVEIYTLYGIGSCLIFARIACRTKLVGVRGWHPDDYIIFLSWALYTAVTVVAHVFIIVAGGKHTSLLTHDQRRLMPPSQVPAWVYGSKIFMLGQMLYASIVWSLKFNMLFFYRRITRGLWVEKLIIPTLAFVAMTGIAVLLVFTCTCRPFYKLWQVWPDPGDHCEPQNYVFFLSVLLMNMVTDLIILLIPVPVIAPLHASLPRRLGLYALFGLGVFCMIAAVLRVVFVFALNQSGISAMWSIREDFVAVFVGQAPMVRPIFSRGFWTGGDRNDSYGKGSKAKSFGNRSAGIELDSNPDHSRHSRKGSSAGFGGKKKDPYSVTQIMSESQEEIVAGRAGDLERGRDAAGDDMHLTVEVKRVVHVESRETTPENKMEQRVEGWV</sequence>
<evidence type="ECO:0000259" key="8">
    <source>
        <dbReference type="Pfam" id="PF20684"/>
    </source>
</evidence>
<evidence type="ECO:0000256" key="5">
    <source>
        <dbReference type="ARBA" id="ARBA00038359"/>
    </source>
</evidence>
<dbReference type="OrthoDB" id="2988756at2759"/>
<accession>A0A1J9R1E3</accession>
<dbReference type="InterPro" id="IPR049326">
    <property type="entry name" value="Rhodopsin_dom_fungi"/>
</dbReference>
<feature type="transmembrane region" description="Helical" evidence="7">
    <location>
        <begin position="88"/>
        <end position="110"/>
    </location>
</feature>
<feature type="domain" description="Rhodopsin" evidence="8">
    <location>
        <begin position="24"/>
        <end position="269"/>
    </location>
</feature>
<dbReference type="Pfam" id="PF20684">
    <property type="entry name" value="Fung_rhodopsin"/>
    <property type="match status" value="1"/>
</dbReference>
<evidence type="ECO:0000256" key="6">
    <source>
        <dbReference type="SAM" id="MobiDB-lite"/>
    </source>
</evidence>
<organism evidence="9 10">
    <name type="scientific">Diplodia corticola</name>
    <dbReference type="NCBI Taxonomy" id="236234"/>
    <lineage>
        <taxon>Eukaryota</taxon>
        <taxon>Fungi</taxon>
        <taxon>Dikarya</taxon>
        <taxon>Ascomycota</taxon>
        <taxon>Pezizomycotina</taxon>
        <taxon>Dothideomycetes</taxon>
        <taxon>Dothideomycetes incertae sedis</taxon>
        <taxon>Botryosphaeriales</taxon>
        <taxon>Botryosphaeriaceae</taxon>
        <taxon>Diplodia</taxon>
    </lineage>
</organism>
<dbReference type="PANTHER" id="PTHR33048">
    <property type="entry name" value="PTH11-LIKE INTEGRAL MEMBRANE PROTEIN (AFU_ORTHOLOGUE AFUA_5G11245)"/>
    <property type="match status" value="1"/>
</dbReference>
<dbReference type="AlphaFoldDB" id="A0A1J9R1E3"/>
<protein>
    <recommendedName>
        <fullName evidence="8">Rhodopsin domain-containing protein</fullName>
    </recommendedName>
</protein>
<feature type="transmembrane region" description="Helical" evidence="7">
    <location>
        <begin position="6"/>
        <end position="27"/>
    </location>
</feature>
<keyword evidence="10" id="KW-1185">Reference proteome</keyword>
<proteinExistence type="inferred from homology"/>
<evidence type="ECO:0000256" key="7">
    <source>
        <dbReference type="SAM" id="Phobius"/>
    </source>
</evidence>
<dbReference type="PANTHER" id="PTHR33048:SF2">
    <property type="entry name" value="SRPK"/>
    <property type="match status" value="1"/>
</dbReference>
<feature type="transmembrane region" description="Helical" evidence="7">
    <location>
        <begin position="213"/>
        <end position="237"/>
    </location>
</feature>
<dbReference type="InterPro" id="IPR052337">
    <property type="entry name" value="SAT4-like"/>
</dbReference>
<keyword evidence="4 7" id="KW-0472">Membrane</keyword>
<dbReference type="RefSeq" id="XP_020130318.1">
    <property type="nucleotide sequence ID" value="XM_020273203.1"/>
</dbReference>
<evidence type="ECO:0000256" key="1">
    <source>
        <dbReference type="ARBA" id="ARBA00004141"/>
    </source>
</evidence>
<name>A0A1J9R1E3_9PEZI</name>
<feature type="region of interest" description="Disordered" evidence="6">
    <location>
        <begin position="282"/>
        <end position="324"/>
    </location>
</feature>
<comment type="caution">
    <text evidence="9">The sequence shown here is derived from an EMBL/GenBank/DDBJ whole genome shotgun (WGS) entry which is preliminary data.</text>
</comment>
<reference evidence="9 10" key="1">
    <citation type="submission" date="2016-10" db="EMBL/GenBank/DDBJ databases">
        <title>Proteomics and genomics reveal pathogen-plant mechanisms compatible with a hemibiotrophic lifestyle of Diplodia corticola.</title>
        <authorList>
            <person name="Fernandes I."/>
            <person name="De Jonge R."/>
            <person name="Van De Peer Y."/>
            <person name="Devreese B."/>
            <person name="Alves A."/>
            <person name="Esteves A.C."/>
        </authorList>
    </citation>
    <scope>NUCLEOTIDE SEQUENCE [LARGE SCALE GENOMIC DNA]</scope>
    <source>
        <strain evidence="9 10">CBS 112549</strain>
    </source>
</reference>
<evidence type="ECO:0000313" key="10">
    <source>
        <dbReference type="Proteomes" id="UP000183809"/>
    </source>
</evidence>
<evidence type="ECO:0000313" key="9">
    <source>
        <dbReference type="EMBL" id="OJD34058.1"/>
    </source>
</evidence>